<comment type="function">
    <text evidence="1 6">Catalyzes the insertion of molybdate into adenylated molybdopterin with the concomitant release of AMP.</text>
</comment>
<dbReference type="GO" id="GO:0005829">
    <property type="term" value="C:cytosol"/>
    <property type="evidence" value="ECO:0007669"/>
    <property type="project" value="TreeGrafter"/>
</dbReference>
<proteinExistence type="inferred from homology"/>
<protein>
    <recommendedName>
        <fullName evidence="6">Molybdopterin molybdenumtransferase</fullName>
        <ecNumber evidence="6">2.10.1.1</ecNumber>
    </recommendedName>
</protein>
<dbReference type="InterPro" id="IPR036425">
    <property type="entry name" value="MoaB/Mog-like_dom_sf"/>
</dbReference>
<dbReference type="Proteomes" id="UP000191931">
    <property type="component" value="Unassembled WGS sequence"/>
</dbReference>
<dbReference type="CDD" id="cd00887">
    <property type="entry name" value="MoeA"/>
    <property type="match status" value="1"/>
</dbReference>
<dbReference type="NCBIfam" id="NF045515">
    <property type="entry name" value="Glp_gephyrin"/>
    <property type="match status" value="1"/>
</dbReference>
<evidence type="ECO:0000256" key="4">
    <source>
        <dbReference type="ARBA" id="ARBA00023150"/>
    </source>
</evidence>
<dbReference type="PANTHER" id="PTHR10192:SF5">
    <property type="entry name" value="GEPHYRIN"/>
    <property type="match status" value="1"/>
</dbReference>
<dbReference type="GO" id="GO:0006777">
    <property type="term" value="P:Mo-molybdopterin cofactor biosynthetic process"/>
    <property type="evidence" value="ECO:0007669"/>
    <property type="project" value="UniProtKB-UniRule"/>
</dbReference>
<dbReference type="InterPro" id="IPR036135">
    <property type="entry name" value="MoeA_linker/N_sf"/>
</dbReference>
<dbReference type="GO" id="GO:0046872">
    <property type="term" value="F:metal ion binding"/>
    <property type="evidence" value="ECO:0007669"/>
    <property type="project" value="UniProtKB-UniRule"/>
</dbReference>
<sequence>MSHFFKVKSLEQVISLVSEFSVVGTEIVSVSEALSRVLAVDICAAHDLPGFRRSTMDGYAVCSASTFGASESTPAWLDVVGAVAMGGVPDFSVGPGEAGKIATGGMLPPGADSVVMVEHTELVEHISMVDDTGVVDYTSIVDDTAVVDHTSIVDGTAVVDHTSIVDDTAMVDHTSIVDDTAVVDHKKKPDHRENVQDSLAGRGSIEVYKSVAPLQNVIEKDEDFKKGEVVLHKGTVLRSQEAGLAAALGIFQLEVYRLPKVGIISTGDEIVPLSSPLTPGKVRDVNSHTLASLVKEAGAVPVMFGIVRDNQNELFDICKRAIEQTDMVLISGGSSVGSRDFTVDVLSSLDATEIMVHGISISPGKPTILAGSRSGENISGENHVKAVWGLPGHVVSAMVVFRVVVLPFLRNLRGITNCVFSGIKIPAKLTRNVASAQGRTDYIRVKLVREDGNNPGILAVPILGKSGLIRTMVMADGLLEVPENVEGIEKGDIVMVTPV</sequence>
<dbReference type="Gene3D" id="3.40.980.10">
    <property type="entry name" value="MoaB/Mog-like domain"/>
    <property type="match status" value="1"/>
</dbReference>
<evidence type="ECO:0000313" key="9">
    <source>
        <dbReference type="Proteomes" id="UP000191931"/>
    </source>
</evidence>
<dbReference type="OrthoDB" id="9804758at2"/>
<comment type="cofactor">
    <cofactor evidence="6">
        <name>Mg(2+)</name>
        <dbReference type="ChEBI" id="CHEBI:18420"/>
    </cofactor>
</comment>
<keyword evidence="6" id="KW-0460">Magnesium</keyword>
<dbReference type="SUPFAM" id="SSF53218">
    <property type="entry name" value="Molybdenum cofactor biosynthesis proteins"/>
    <property type="match status" value="1"/>
</dbReference>
<evidence type="ECO:0000313" key="8">
    <source>
        <dbReference type="EMBL" id="SLM31543.1"/>
    </source>
</evidence>
<keyword evidence="6" id="KW-0479">Metal-binding</keyword>
<keyword evidence="6" id="KW-0808">Transferase</keyword>
<dbReference type="SMART" id="SM00852">
    <property type="entry name" value="MoCF_biosynth"/>
    <property type="match status" value="1"/>
</dbReference>
<dbReference type="EMBL" id="FWEV01000276">
    <property type="protein sequence ID" value="SLM31543.1"/>
    <property type="molecule type" value="Genomic_DNA"/>
</dbReference>
<feature type="domain" description="MoaB/Mog" evidence="7">
    <location>
        <begin position="262"/>
        <end position="411"/>
    </location>
</feature>
<accession>A0A1W1HGJ6</accession>
<evidence type="ECO:0000256" key="3">
    <source>
        <dbReference type="ARBA" id="ARBA00010763"/>
    </source>
</evidence>
<dbReference type="InterPro" id="IPR036688">
    <property type="entry name" value="MoeA_C_domain_IV_sf"/>
</dbReference>
<dbReference type="Gene3D" id="2.170.190.11">
    <property type="entry name" value="Molybdopterin biosynthesis moea protein, domain 3"/>
    <property type="match status" value="1"/>
</dbReference>
<organism evidence="8 9">
    <name type="scientific">Desulfamplus magnetovallimortis</name>
    <dbReference type="NCBI Taxonomy" id="1246637"/>
    <lineage>
        <taxon>Bacteria</taxon>
        <taxon>Pseudomonadati</taxon>
        <taxon>Thermodesulfobacteriota</taxon>
        <taxon>Desulfobacteria</taxon>
        <taxon>Desulfobacterales</taxon>
        <taxon>Desulfobacteraceae</taxon>
        <taxon>Desulfamplus</taxon>
    </lineage>
</organism>
<keyword evidence="9" id="KW-1185">Reference proteome</keyword>
<dbReference type="NCBIfam" id="TIGR00177">
    <property type="entry name" value="molyb_syn"/>
    <property type="match status" value="1"/>
</dbReference>
<dbReference type="PANTHER" id="PTHR10192">
    <property type="entry name" value="MOLYBDOPTERIN BIOSYNTHESIS PROTEIN"/>
    <property type="match status" value="1"/>
</dbReference>
<evidence type="ECO:0000256" key="6">
    <source>
        <dbReference type="RuleBase" id="RU365090"/>
    </source>
</evidence>
<dbReference type="STRING" id="1246637.MTBBW1_350034"/>
<evidence type="ECO:0000259" key="7">
    <source>
        <dbReference type="SMART" id="SM00852"/>
    </source>
</evidence>
<dbReference type="GO" id="GO:0061599">
    <property type="term" value="F:molybdopterin molybdotransferase activity"/>
    <property type="evidence" value="ECO:0007669"/>
    <property type="project" value="UniProtKB-UniRule"/>
</dbReference>
<keyword evidence="4 6" id="KW-0501">Molybdenum cofactor biosynthesis</keyword>
<comment type="pathway">
    <text evidence="2 6">Cofactor biosynthesis; molybdopterin biosynthesis.</text>
</comment>
<evidence type="ECO:0000256" key="2">
    <source>
        <dbReference type="ARBA" id="ARBA00005046"/>
    </source>
</evidence>
<dbReference type="RefSeq" id="WP_080800381.1">
    <property type="nucleotide sequence ID" value="NZ_LT828541.1"/>
</dbReference>
<evidence type="ECO:0000256" key="1">
    <source>
        <dbReference type="ARBA" id="ARBA00002901"/>
    </source>
</evidence>
<dbReference type="InterPro" id="IPR005111">
    <property type="entry name" value="MoeA_C_domain_IV"/>
</dbReference>
<dbReference type="InterPro" id="IPR005110">
    <property type="entry name" value="MoeA_linker/N"/>
</dbReference>
<comment type="similarity">
    <text evidence="3 6">Belongs to the MoeA family.</text>
</comment>
<gene>
    <name evidence="8" type="primary">moeA</name>
    <name evidence="8" type="ORF">MTBBW1_350034</name>
</gene>
<dbReference type="UniPathway" id="UPA00344"/>
<dbReference type="SUPFAM" id="SSF63867">
    <property type="entry name" value="MoeA C-terminal domain-like"/>
    <property type="match status" value="1"/>
</dbReference>
<dbReference type="Pfam" id="PF03454">
    <property type="entry name" value="MoeA_C"/>
    <property type="match status" value="1"/>
</dbReference>
<keyword evidence="6" id="KW-0500">Molybdenum</keyword>
<dbReference type="Pfam" id="PF03453">
    <property type="entry name" value="MoeA_N"/>
    <property type="match status" value="2"/>
</dbReference>
<evidence type="ECO:0000256" key="5">
    <source>
        <dbReference type="ARBA" id="ARBA00047317"/>
    </source>
</evidence>
<name>A0A1W1HGJ6_9BACT</name>
<dbReference type="InterPro" id="IPR038987">
    <property type="entry name" value="MoeA-like"/>
</dbReference>
<dbReference type="Gene3D" id="2.40.340.10">
    <property type="entry name" value="MoeA, C-terminal, domain IV"/>
    <property type="match status" value="1"/>
</dbReference>
<comment type="catalytic activity">
    <reaction evidence="5">
        <text>adenylyl-molybdopterin + molybdate = Mo-molybdopterin + AMP + H(+)</text>
        <dbReference type="Rhea" id="RHEA:35047"/>
        <dbReference type="ChEBI" id="CHEBI:15378"/>
        <dbReference type="ChEBI" id="CHEBI:36264"/>
        <dbReference type="ChEBI" id="CHEBI:62727"/>
        <dbReference type="ChEBI" id="CHEBI:71302"/>
        <dbReference type="ChEBI" id="CHEBI:456215"/>
        <dbReference type="EC" id="2.10.1.1"/>
    </reaction>
</comment>
<dbReference type="SUPFAM" id="SSF63882">
    <property type="entry name" value="MoeA N-terminal region -like"/>
    <property type="match status" value="2"/>
</dbReference>
<dbReference type="AlphaFoldDB" id="A0A1W1HGJ6"/>
<dbReference type="InterPro" id="IPR001453">
    <property type="entry name" value="MoaB/Mog_dom"/>
</dbReference>
<reference evidence="8 9" key="1">
    <citation type="submission" date="2017-03" db="EMBL/GenBank/DDBJ databases">
        <authorList>
            <person name="Afonso C.L."/>
            <person name="Miller P.J."/>
            <person name="Scott M.A."/>
            <person name="Spackman E."/>
            <person name="Goraichik I."/>
            <person name="Dimitrov K.M."/>
            <person name="Suarez D.L."/>
            <person name="Swayne D.E."/>
        </authorList>
    </citation>
    <scope>NUCLEOTIDE SEQUENCE [LARGE SCALE GENOMIC DNA]</scope>
    <source>
        <strain evidence="8">PRJEB14757</strain>
    </source>
</reference>
<dbReference type="Pfam" id="PF00994">
    <property type="entry name" value="MoCF_biosynth"/>
    <property type="match status" value="1"/>
</dbReference>
<dbReference type="EC" id="2.10.1.1" evidence="6"/>